<gene>
    <name evidence="3" type="primary">106066182</name>
</gene>
<dbReference type="SMART" id="SM00369">
    <property type="entry name" value="LRR_TYP"/>
    <property type="match status" value="3"/>
</dbReference>
<dbReference type="Proteomes" id="UP000076420">
    <property type="component" value="Unassembled WGS sequence"/>
</dbReference>
<dbReference type="InterPro" id="IPR003591">
    <property type="entry name" value="Leu-rich_rpt_typical-subtyp"/>
</dbReference>
<dbReference type="PROSITE" id="PS51450">
    <property type="entry name" value="LRR"/>
    <property type="match status" value="1"/>
</dbReference>
<sequence>MVPREVYLQNNLISDIEPSAFRNLFNLSILNLENNKLTRLDPSQITFQHLPSLTRLNLQNNEIQSIKMWSFITMGSPGSTVTM</sequence>
<evidence type="ECO:0000256" key="2">
    <source>
        <dbReference type="ARBA" id="ARBA00022737"/>
    </source>
</evidence>
<dbReference type="AlphaFoldDB" id="A0A2C9KJV6"/>
<dbReference type="PANTHER" id="PTHR24366">
    <property type="entry name" value="IG(IMMUNOGLOBULIN) AND LRR(LEUCINE RICH REPEAT) DOMAINS"/>
    <property type="match status" value="1"/>
</dbReference>
<accession>A0A2C9KJV6</accession>
<dbReference type="VEuPathDB" id="VectorBase:BGLAX_040057"/>
<name>A0A2C9KJV6_BIOGL</name>
<evidence type="ECO:0000313" key="4">
    <source>
        <dbReference type="Proteomes" id="UP000076420"/>
    </source>
</evidence>
<dbReference type="VEuPathDB" id="VectorBase:BGLB020555"/>
<evidence type="ECO:0000256" key="1">
    <source>
        <dbReference type="ARBA" id="ARBA00022614"/>
    </source>
</evidence>
<protein>
    <recommendedName>
        <fullName evidence="5">LRRNT domain-containing protein</fullName>
    </recommendedName>
</protein>
<dbReference type="STRING" id="6526.A0A2C9KJV6"/>
<dbReference type="InterPro" id="IPR032675">
    <property type="entry name" value="LRR_dom_sf"/>
</dbReference>
<reference evidence="3" key="1">
    <citation type="submission" date="2020-05" db="UniProtKB">
        <authorList>
            <consortium name="EnsemblMetazoa"/>
        </authorList>
    </citation>
    <scope>IDENTIFICATION</scope>
    <source>
        <strain evidence="3">BB02</strain>
    </source>
</reference>
<dbReference type="SUPFAM" id="SSF52058">
    <property type="entry name" value="L domain-like"/>
    <property type="match status" value="1"/>
</dbReference>
<dbReference type="PANTHER" id="PTHR24366:SF170">
    <property type="entry name" value="RE50361P"/>
    <property type="match status" value="1"/>
</dbReference>
<keyword evidence="1" id="KW-0433">Leucine-rich repeat</keyword>
<proteinExistence type="predicted"/>
<organism evidence="3 4">
    <name type="scientific">Biomphalaria glabrata</name>
    <name type="common">Bloodfluke planorb</name>
    <name type="synonym">Freshwater snail</name>
    <dbReference type="NCBI Taxonomy" id="6526"/>
    <lineage>
        <taxon>Eukaryota</taxon>
        <taxon>Metazoa</taxon>
        <taxon>Spiralia</taxon>
        <taxon>Lophotrochozoa</taxon>
        <taxon>Mollusca</taxon>
        <taxon>Gastropoda</taxon>
        <taxon>Heterobranchia</taxon>
        <taxon>Euthyneura</taxon>
        <taxon>Panpulmonata</taxon>
        <taxon>Hygrophila</taxon>
        <taxon>Lymnaeoidea</taxon>
        <taxon>Planorbidae</taxon>
        <taxon>Biomphalaria</taxon>
    </lineage>
</organism>
<dbReference type="Pfam" id="PF13855">
    <property type="entry name" value="LRR_8"/>
    <property type="match status" value="1"/>
</dbReference>
<keyword evidence="2" id="KW-0677">Repeat</keyword>
<dbReference type="InterPro" id="IPR001611">
    <property type="entry name" value="Leu-rich_rpt"/>
</dbReference>
<dbReference type="KEGG" id="bgt:106066182"/>
<dbReference type="Gene3D" id="3.80.10.10">
    <property type="entry name" value="Ribonuclease Inhibitor"/>
    <property type="match status" value="1"/>
</dbReference>
<evidence type="ECO:0000313" key="3">
    <source>
        <dbReference type="EnsemblMetazoa" id="BGLB020555-PA"/>
    </source>
</evidence>
<evidence type="ECO:0008006" key="5">
    <source>
        <dbReference type="Google" id="ProtNLM"/>
    </source>
</evidence>
<dbReference type="EnsemblMetazoa" id="BGLB020555-RA">
    <property type="protein sequence ID" value="BGLB020555-PA"/>
    <property type="gene ID" value="BGLB020555"/>
</dbReference>